<sequence length="135" mass="15589">MSGWVFNRTTSRVLTPLRKDKWVSTWRLLLQSCYLTEPSTQLHRFEEPGTENWRCASRFELFDSTDTAVTEVIVVALCGGDQAILELYACYPTMVHPSSFSSRYTFPELTIRYQFDINAVVFGYHQALCFTAHNC</sequence>
<proteinExistence type="predicted"/>
<dbReference type="EMBL" id="KZ670101">
    <property type="protein sequence ID" value="PPR83923.1"/>
    <property type="molecule type" value="Genomic_DNA"/>
</dbReference>
<reference evidence="1 2" key="1">
    <citation type="submission" date="2015-01" db="EMBL/GenBank/DDBJ databases">
        <title>Genome of allotetraploid Gossypium barbadense reveals genomic plasticity and fiber elongation in cotton evolution.</title>
        <authorList>
            <person name="Chen X."/>
            <person name="Liu X."/>
            <person name="Zhao B."/>
            <person name="Zheng H."/>
            <person name="Hu Y."/>
            <person name="Lu G."/>
            <person name="Yang C."/>
            <person name="Chen J."/>
            <person name="Shan C."/>
            <person name="Zhang L."/>
            <person name="Zhou Y."/>
            <person name="Wang L."/>
            <person name="Guo W."/>
            <person name="Bai Y."/>
            <person name="Ruan J."/>
            <person name="Shangguan X."/>
            <person name="Mao Y."/>
            <person name="Jiang J."/>
            <person name="Zhu Y."/>
            <person name="Lei J."/>
            <person name="Kang H."/>
            <person name="Chen S."/>
            <person name="He X."/>
            <person name="Wang R."/>
            <person name="Wang Y."/>
            <person name="Chen J."/>
            <person name="Wang L."/>
            <person name="Yu S."/>
            <person name="Wang B."/>
            <person name="Wei J."/>
            <person name="Song S."/>
            <person name="Lu X."/>
            <person name="Gao Z."/>
            <person name="Gu W."/>
            <person name="Deng X."/>
            <person name="Ma D."/>
            <person name="Wang S."/>
            <person name="Liang W."/>
            <person name="Fang L."/>
            <person name="Cai C."/>
            <person name="Zhu X."/>
            <person name="Zhou B."/>
            <person name="Zhang Y."/>
            <person name="Chen Z."/>
            <person name="Xu S."/>
            <person name="Zhu R."/>
            <person name="Wang S."/>
            <person name="Zhang T."/>
            <person name="Zhao G."/>
        </authorList>
    </citation>
    <scope>NUCLEOTIDE SEQUENCE [LARGE SCALE GENOMIC DNA]</scope>
    <source>
        <strain evidence="2">cv. Xinhai21</strain>
        <tissue evidence="1">Leaf</tissue>
    </source>
</reference>
<accession>A0A2P5VYM9</accession>
<protein>
    <submittedName>
        <fullName evidence="1">Uncharacterized protein</fullName>
    </submittedName>
</protein>
<organism evidence="1 2">
    <name type="scientific">Gossypium barbadense</name>
    <name type="common">Sea Island cotton</name>
    <name type="synonym">Hibiscus barbadensis</name>
    <dbReference type="NCBI Taxonomy" id="3634"/>
    <lineage>
        <taxon>Eukaryota</taxon>
        <taxon>Viridiplantae</taxon>
        <taxon>Streptophyta</taxon>
        <taxon>Embryophyta</taxon>
        <taxon>Tracheophyta</taxon>
        <taxon>Spermatophyta</taxon>
        <taxon>Magnoliopsida</taxon>
        <taxon>eudicotyledons</taxon>
        <taxon>Gunneridae</taxon>
        <taxon>Pentapetalae</taxon>
        <taxon>rosids</taxon>
        <taxon>malvids</taxon>
        <taxon>Malvales</taxon>
        <taxon>Malvaceae</taxon>
        <taxon>Malvoideae</taxon>
        <taxon>Gossypium</taxon>
    </lineage>
</organism>
<name>A0A2P5VYM9_GOSBA</name>
<gene>
    <name evidence="1" type="ORF">GOBAR_AA36795</name>
</gene>
<evidence type="ECO:0000313" key="1">
    <source>
        <dbReference type="EMBL" id="PPR83923.1"/>
    </source>
</evidence>
<evidence type="ECO:0000313" key="2">
    <source>
        <dbReference type="Proteomes" id="UP000239757"/>
    </source>
</evidence>
<dbReference type="Proteomes" id="UP000239757">
    <property type="component" value="Unassembled WGS sequence"/>
</dbReference>
<dbReference type="AlphaFoldDB" id="A0A2P5VYM9"/>